<organism evidence="1 2">
    <name type="scientific">Biomphalaria pfeifferi</name>
    <name type="common">Bloodfluke planorb</name>
    <name type="synonym">Freshwater snail</name>
    <dbReference type="NCBI Taxonomy" id="112525"/>
    <lineage>
        <taxon>Eukaryota</taxon>
        <taxon>Metazoa</taxon>
        <taxon>Spiralia</taxon>
        <taxon>Lophotrochozoa</taxon>
        <taxon>Mollusca</taxon>
        <taxon>Gastropoda</taxon>
        <taxon>Heterobranchia</taxon>
        <taxon>Euthyneura</taxon>
        <taxon>Panpulmonata</taxon>
        <taxon>Hygrophila</taxon>
        <taxon>Lymnaeoidea</taxon>
        <taxon>Planorbidae</taxon>
        <taxon>Biomphalaria</taxon>
    </lineage>
</organism>
<sequence>MEHTSFTKLVDSCQTNILATVPLYNPDLFLCAIGCLNIANCTGINYWEATQRCDIVSNNSTSHASIVTNISDCQYYVLVRLL</sequence>
<keyword evidence="2" id="KW-1185">Reference proteome</keyword>
<comment type="caution">
    <text evidence="1">The sequence shown here is derived from an EMBL/GenBank/DDBJ whole genome shotgun (WGS) entry which is preliminary data.</text>
</comment>
<dbReference type="EMBL" id="JASAOG010000075">
    <property type="protein sequence ID" value="KAK0054777.1"/>
    <property type="molecule type" value="Genomic_DNA"/>
</dbReference>
<proteinExistence type="predicted"/>
<reference evidence="1" key="2">
    <citation type="submission" date="2023-04" db="EMBL/GenBank/DDBJ databases">
        <authorList>
            <person name="Bu L."/>
            <person name="Lu L."/>
            <person name="Laidemitt M.R."/>
            <person name="Zhang S.M."/>
            <person name="Mutuku M."/>
            <person name="Mkoji G."/>
            <person name="Steinauer M."/>
            <person name="Loker E.S."/>
        </authorList>
    </citation>
    <scope>NUCLEOTIDE SEQUENCE</scope>
    <source>
        <strain evidence="1">KasaAsao</strain>
        <tissue evidence="1">Whole Snail</tissue>
    </source>
</reference>
<protein>
    <submittedName>
        <fullName evidence="1">Mucin-2</fullName>
    </submittedName>
</protein>
<dbReference type="AlphaFoldDB" id="A0AAD8BHL8"/>
<reference evidence="1" key="1">
    <citation type="journal article" date="2023" name="PLoS Negl. Trop. Dis.">
        <title>A genome sequence for Biomphalaria pfeifferi, the major vector snail for the human-infecting parasite Schistosoma mansoni.</title>
        <authorList>
            <person name="Bu L."/>
            <person name="Lu L."/>
            <person name="Laidemitt M.R."/>
            <person name="Zhang S.M."/>
            <person name="Mutuku M."/>
            <person name="Mkoji G."/>
            <person name="Steinauer M."/>
            <person name="Loker E.S."/>
        </authorList>
    </citation>
    <scope>NUCLEOTIDE SEQUENCE</scope>
    <source>
        <strain evidence="1">KasaAsao</strain>
    </source>
</reference>
<name>A0AAD8BHL8_BIOPF</name>
<gene>
    <name evidence="1" type="ORF">Bpfe_015874</name>
</gene>
<evidence type="ECO:0000313" key="1">
    <source>
        <dbReference type="EMBL" id="KAK0054777.1"/>
    </source>
</evidence>
<accession>A0AAD8BHL8</accession>
<feature type="non-terminal residue" evidence="1">
    <location>
        <position position="1"/>
    </location>
</feature>
<evidence type="ECO:0000313" key="2">
    <source>
        <dbReference type="Proteomes" id="UP001233172"/>
    </source>
</evidence>
<dbReference type="Proteomes" id="UP001233172">
    <property type="component" value="Unassembled WGS sequence"/>
</dbReference>